<organism evidence="1 2">
    <name type="scientific">Weissella coleopterorum</name>
    <dbReference type="NCBI Taxonomy" id="2714949"/>
    <lineage>
        <taxon>Bacteria</taxon>
        <taxon>Bacillati</taxon>
        <taxon>Bacillota</taxon>
        <taxon>Bacilli</taxon>
        <taxon>Lactobacillales</taxon>
        <taxon>Lactobacillaceae</taxon>
        <taxon>Weissella</taxon>
    </lineage>
</organism>
<dbReference type="Proteomes" id="UP000500741">
    <property type="component" value="Chromosome"/>
</dbReference>
<evidence type="ECO:0000313" key="2">
    <source>
        <dbReference type="Proteomes" id="UP000500741"/>
    </source>
</evidence>
<sequence>MKIFIIMIALILIAILLTIRIKHVLGRRRTEFEIIQSQQLINEAMNNLFTQTSIDHSLNLPEHLNSTLIANIWGHNVMAFEMQIEYKQRLDPKILQQSLNNELKKYCFQQQIPQIDQEIAPIVITDLWYDQIKPILHIDVANVNNQQTLAYLHDLKKLNQPFQT</sequence>
<accession>A0A6G8B0D6</accession>
<evidence type="ECO:0000313" key="1">
    <source>
        <dbReference type="EMBL" id="QIL50682.1"/>
    </source>
</evidence>
<reference evidence="1 2" key="1">
    <citation type="submission" date="2020-03" db="EMBL/GenBank/DDBJ databases">
        <title>Weissella sp. nov., isolated from Cybister lewisianus.</title>
        <authorList>
            <person name="Hyun D.-W."/>
            <person name="Bae J.-W."/>
        </authorList>
    </citation>
    <scope>NUCLEOTIDE SEQUENCE [LARGE SCALE GENOMIC DNA]</scope>
    <source>
        <strain evidence="1 2">HDW19</strain>
    </source>
</reference>
<protein>
    <submittedName>
        <fullName evidence="1">Uncharacterized protein</fullName>
    </submittedName>
</protein>
<dbReference type="AlphaFoldDB" id="A0A6G8B0D6"/>
<gene>
    <name evidence="1" type="ORF">G7084_04750</name>
</gene>
<dbReference type="EMBL" id="CP049888">
    <property type="protein sequence ID" value="QIL50682.1"/>
    <property type="molecule type" value="Genomic_DNA"/>
</dbReference>
<keyword evidence="2" id="KW-1185">Reference proteome</keyword>
<proteinExistence type="predicted"/>
<dbReference type="KEGG" id="wco:G7084_04750"/>
<dbReference type="RefSeq" id="WP_166010522.1">
    <property type="nucleotide sequence ID" value="NZ_CP049888.1"/>
</dbReference>
<name>A0A6G8B0D6_9LACO</name>